<proteinExistence type="predicted"/>
<dbReference type="InterPro" id="IPR036890">
    <property type="entry name" value="HATPase_C_sf"/>
</dbReference>
<dbReference type="PANTHER" id="PTHR10169:SF38">
    <property type="entry name" value="DNA TOPOISOMERASE 2"/>
    <property type="match status" value="1"/>
</dbReference>
<dbReference type="GO" id="GO:0005634">
    <property type="term" value="C:nucleus"/>
    <property type="evidence" value="ECO:0007669"/>
    <property type="project" value="TreeGrafter"/>
</dbReference>
<dbReference type="Gene3D" id="3.30.565.10">
    <property type="entry name" value="Histidine kinase-like ATPase, C-terminal domain"/>
    <property type="match status" value="2"/>
</dbReference>
<evidence type="ECO:0000313" key="9">
    <source>
        <dbReference type="Proteomes" id="UP001160483"/>
    </source>
</evidence>
<comment type="catalytic activity">
    <reaction evidence="1">
        <text>ATP-dependent breakage, passage and rejoining of double-stranded DNA.</text>
        <dbReference type="EC" id="5.6.2.2"/>
    </reaction>
</comment>
<evidence type="ECO:0000313" key="8">
    <source>
        <dbReference type="EMBL" id="CAH0474334.1"/>
    </source>
</evidence>
<keyword evidence="5" id="KW-0238">DNA-binding</keyword>
<comment type="caution">
    <text evidence="8">The sequence shown here is derived from an EMBL/GenBank/DDBJ whole genome shotgun (WGS) entry which is preliminary data.</text>
</comment>
<dbReference type="EC" id="5.6.2.2" evidence="3"/>
<evidence type="ECO:0000256" key="2">
    <source>
        <dbReference type="ARBA" id="ARBA00001946"/>
    </source>
</evidence>
<organism evidence="8 9">
    <name type="scientific">Peronospora belbahrii</name>
    <dbReference type="NCBI Taxonomy" id="622444"/>
    <lineage>
        <taxon>Eukaryota</taxon>
        <taxon>Sar</taxon>
        <taxon>Stramenopiles</taxon>
        <taxon>Oomycota</taxon>
        <taxon>Peronosporomycetes</taxon>
        <taxon>Peronosporales</taxon>
        <taxon>Peronosporaceae</taxon>
        <taxon>Peronospora</taxon>
    </lineage>
</organism>
<evidence type="ECO:0000256" key="5">
    <source>
        <dbReference type="ARBA" id="ARBA00023125"/>
    </source>
</evidence>
<protein>
    <recommendedName>
        <fullName evidence="3">DNA topoisomerase (ATP-hydrolyzing)</fullName>
        <ecNumber evidence="3">5.6.2.2</ecNumber>
    </recommendedName>
</protein>
<dbReference type="GO" id="GO:0003677">
    <property type="term" value="F:DNA binding"/>
    <property type="evidence" value="ECO:0007669"/>
    <property type="project" value="UniProtKB-KW"/>
</dbReference>
<sequence length="223" mass="25351">MKSTTSRKHKITGGKATKATKKMMTKKKPSQKKKINAWDSDAKSDSESDGSIFDIDASGDEKIIMTEDTDMSKQSIEQIYLKKTQLEHILLRPDTYVGSIEHVEQNIWISDDEKKKMVMKKIMYVPKHQVYVPELIFGHLLTGSDFDDNKKKETTGGRNGYGAKLANIFSNEFIVETADLSTKHRYRQVFESNMGRRNPPSITKWTQKAFPAEKSLPTPRSGS</sequence>
<comment type="cofactor">
    <cofactor evidence="2">
        <name>Mg(2+)</name>
        <dbReference type="ChEBI" id="CHEBI:18420"/>
    </cofactor>
</comment>
<dbReference type="GO" id="GO:0003918">
    <property type="term" value="F:DNA topoisomerase type II (double strand cut, ATP-hydrolyzing) activity"/>
    <property type="evidence" value="ECO:0007669"/>
    <property type="project" value="UniProtKB-EC"/>
</dbReference>
<name>A0AAU9KKF2_9STRA</name>
<dbReference type="SUPFAM" id="SSF55874">
    <property type="entry name" value="ATPase domain of HSP90 chaperone/DNA topoisomerase II/histidine kinase"/>
    <property type="match status" value="1"/>
</dbReference>
<dbReference type="InterPro" id="IPR050634">
    <property type="entry name" value="DNA_Topoisomerase_II"/>
</dbReference>
<dbReference type="GO" id="GO:0000712">
    <property type="term" value="P:resolution of meiotic recombination intermediates"/>
    <property type="evidence" value="ECO:0007669"/>
    <property type="project" value="TreeGrafter"/>
</dbReference>
<feature type="compositionally biased region" description="Basic residues" evidence="7">
    <location>
        <begin position="1"/>
        <end position="35"/>
    </location>
</feature>
<reference evidence="8" key="1">
    <citation type="submission" date="2021-11" db="EMBL/GenBank/DDBJ databases">
        <authorList>
            <person name="Islam A."/>
            <person name="Islam S."/>
            <person name="Flora M.S."/>
            <person name="Rahman M."/>
            <person name="Ziaur R.M."/>
            <person name="Epstein J.H."/>
            <person name="Hassan M."/>
            <person name="Klassen M."/>
            <person name="Woodard K."/>
            <person name="Webb A."/>
            <person name="Webby R.J."/>
            <person name="El Zowalaty M.E."/>
        </authorList>
    </citation>
    <scope>NUCLEOTIDE SEQUENCE</scope>
    <source>
        <strain evidence="8">Pbs3</strain>
    </source>
</reference>
<dbReference type="GO" id="GO:0000819">
    <property type="term" value="P:sister chromatid segregation"/>
    <property type="evidence" value="ECO:0007669"/>
    <property type="project" value="TreeGrafter"/>
</dbReference>
<evidence type="ECO:0000256" key="7">
    <source>
        <dbReference type="SAM" id="MobiDB-lite"/>
    </source>
</evidence>
<feature type="region of interest" description="Disordered" evidence="7">
    <location>
        <begin position="1"/>
        <end position="51"/>
    </location>
</feature>
<evidence type="ECO:0000256" key="4">
    <source>
        <dbReference type="ARBA" id="ARBA00023029"/>
    </source>
</evidence>
<accession>A0AAU9KKF2</accession>
<dbReference type="EMBL" id="CAKKTJ010000104">
    <property type="protein sequence ID" value="CAH0474334.1"/>
    <property type="molecule type" value="Genomic_DNA"/>
</dbReference>
<evidence type="ECO:0000256" key="1">
    <source>
        <dbReference type="ARBA" id="ARBA00000185"/>
    </source>
</evidence>
<dbReference type="Proteomes" id="UP001160483">
    <property type="component" value="Unassembled WGS sequence"/>
</dbReference>
<evidence type="ECO:0000256" key="6">
    <source>
        <dbReference type="ARBA" id="ARBA00023235"/>
    </source>
</evidence>
<keyword evidence="4" id="KW-0799">Topoisomerase</keyword>
<dbReference type="AlphaFoldDB" id="A0AAU9KKF2"/>
<gene>
    <name evidence="8" type="ORF">PBS003_LOCUS1190</name>
</gene>
<keyword evidence="6" id="KW-0413">Isomerase</keyword>
<dbReference type="PANTHER" id="PTHR10169">
    <property type="entry name" value="DNA TOPOISOMERASE/GYRASE"/>
    <property type="match status" value="1"/>
</dbReference>
<evidence type="ECO:0000256" key="3">
    <source>
        <dbReference type="ARBA" id="ARBA00012895"/>
    </source>
</evidence>